<dbReference type="SUPFAM" id="SSF48452">
    <property type="entry name" value="TPR-like"/>
    <property type="match status" value="1"/>
</dbReference>
<evidence type="ECO:0000259" key="6">
    <source>
        <dbReference type="PROSITE" id="PS50072"/>
    </source>
</evidence>
<proteinExistence type="predicted"/>
<protein>
    <recommendedName>
        <fullName evidence="2">peptidylprolyl isomerase</fullName>
        <ecNumber evidence="2">5.2.1.8</ecNumber>
    </recommendedName>
</protein>
<keyword evidence="8" id="KW-1185">Reference proteome</keyword>
<dbReference type="GO" id="GO:0006457">
    <property type="term" value="P:protein folding"/>
    <property type="evidence" value="ECO:0007669"/>
    <property type="project" value="TreeGrafter"/>
</dbReference>
<dbReference type="SUPFAM" id="SSF50891">
    <property type="entry name" value="Cyclophilin-like"/>
    <property type="match status" value="1"/>
</dbReference>
<evidence type="ECO:0000256" key="1">
    <source>
        <dbReference type="ARBA" id="ARBA00000971"/>
    </source>
</evidence>
<evidence type="ECO:0000313" key="8">
    <source>
        <dbReference type="Proteomes" id="UP000475862"/>
    </source>
</evidence>
<sequence length="374" mass="42120">MDNSSVTAGNSVVFLDIEIAQEKIGRIVIELFNNIVPKTAENFRALCTGERGNGLSGKPLHLKGSLFHRAVPEFMIQGGDITAGNGSGGESIYGLFFEDENFELLHEEPGVLSMANTGQKNTNNSQFFITTAPCSHLDGKNVVFGKVKKGFCVVQTISTTTTNNDIPINPCIITDCGELSSDSNTWNINENDATSDVFPPFPEDWTIQPVDLDVLQICDVLNKIKESGNHFFSCKNYSCARRKYDKVLRYFEWYKSYHKNSKMDFNMLETIQTNTLLNLSTVHLKENNYKIAIKLSEQVLNLDCNNGKALFRLGKAFGSLKNYEKAIKYYKQALDIFPDEKNILIELKKVKQAQKQYLVMEKKLYSKMFSSLGD</sequence>
<comment type="catalytic activity">
    <reaction evidence="1">
        <text>[protein]-peptidylproline (omega=180) = [protein]-peptidylproline (omega=0)</text>
        <dbReference type="Rhea" id="RHEA:16237"/>
        <dbReference type="Rhea" id="RHEA-COMP:10747"/>
        <dbReference type="Rhea" id="RHEA-COMP:10748"/>
        <dbReference type="ChEBI" id="CHEBI:83833"/>
        <dbReference type="ChEBI" id="CHEBI:83834"/>
        <dbReference type="EC" id="5.2.1.8"/>
    </reaction>
</comment>
<feature type="repeat" description="TPR" evidence="5">
    <location>
        <begin position="307"/>
        <end position="340"/>
    </location>
</feature>
<keyword evidence="3" id="KW-0697">Rotamase</keyword>
<dbReference type="PROSITE" id="PS50005">
    <property type="entry name" value="TPR"/>
    <property type="match status" value="2"/>
</dbReference>
<evidence type="ECO:0000256" key="4">
    <source>
        <dbReference type="ARBA" id="ARBA00023235"/>
    </source>
</evidence>
<dbReference type="InterPro" id="IPR019734">
    <property type="entry name" value="TPR_rpt"/>
</dbReference>
<dbReference type="PROSITE" id="PS50072">
    <property type="entry name" value="CSA_PPIASE_2"/>
    <property type="match status" value="1"/>
</dbReference>
<keyword evidence="4" id="KW-0413">Isomerase</keyword>
<evidence type="ECO:0000256" key="2">
    <source>
        <dbReference type="ARBA" id="ARBA00013194"/>
    </source>
</evidence>
<organism evidence="7 8">
    <name type="scientific">Aphis glycines</name>
    <name type="common">Soybean aphid</name>
    <dbReference type="NCBI Taxonomy" id="307491"/>
    <lineage>
        <taxon>Eukaryota</taxon>
        <taxon>Metazoa</taxon>
        <taxon>Ecdysozoa</taxon>
        <taxon>Arthropoda</taxon>
        <taxon>Hexapoda</taxon>
        <taxon>Insecta</taxon>
        <taxon>Pterygota</taxon>
        <taxon>Neoptera</taxon>
        <taxon>Paraneoptera</taxon>
        <taxon>Hemiptera</taxon>
        <taxon>Sternorrhyncha</taxon>
        <taxon>Aphidomorpha</taxon>
        <taxon>Aphidoidea</taxon>
        <taxon>Aphididae</taxon>
        <taxon>Aphidini</taxon>
        <taxon>Aphis</taxon>
        <taxon>Aphis</taxon>
    </lineage>
</organism>
<dbReference type="SMART" id="SM00028">
    <property type="entry name" value="TPR"/>
    <property type="match status" value="2"/>
</dbReference>
<dbReference type="GO" id="GO:0016018">
    <property type="term" value="F:cyclosporin A binding"/>
    <property type="evidence" value="ECO:0007669"/>
    <property type="project" value="TreeGrafter"/>
</dbReference>
<dbReference type="Gene3D" id="1.25.40.10">
    <property type="entry name" value="Tetratricopeptide repeat domain"/>
    <property type="match status" value="1"/>
</dbReference>
<feature type="domain" description="PPIase cyclophilin-type" evidence="6">
    <location>
        <begin position="14"/>
        <end position="178"/>
    </location>
</feature>
<dbReference type="Gene3D" id="2.40.100.10">
    <property type="entry name" value="Cyclophilin-like"/>
    <property type="match status" value="1"/>
</dbReference>
<dbReference type="Pfam" id="PF00515">
    <property type="entry name" value="TPR_1"/>
    <property type="match status" value="1"/>
</dbReference>
<evidence type="ECO:0000313" key="7">
    <source>
        <dbReference type="EMBL" id="KAE9527035.1"/>
    </source>
</evidence>
<dbReference type="PRINTS" id="PR00153">
    <property type="entry name" value="CSAPPISMRASE"/>
</dbReference>
<dbReference type="EC" id="5.2.1.8" evidence="2"/>
<comment type="caution">
    <text evidence="7">The sequence shown here is derived from an EMBL/GenBank/DDBJ whole genome shotgun (WGS) entry which is preliminary data.</text>
</comment>
<dbReference type="PANTHER" id="PTHR11071:SF561">
    <property type="entry name" value="PEPTIDYL-PROLYL CIS-TRANS ISOMERASE D-RELATED"/>
    <property type="match status" value="1"/>
</dbReference>
<name>A0A6G0T961_APHGL</name>
<evidence type="ECO:0000256" key="5">
    <source>
        <dbReference type="PROSITE-ProRule" id="PRU00339"/>
    </source>
</evidence>
<dbReference type="Pfam" id="PF00160">
    <property type="entry name" value="Pro_isomerase"/>
    <property type="match status" value="1"/>
</dbReference>
<dbReference type="InterPro" id="IPR002130">
    <property type="entry name" value="Cyclophilin-type_PPIase_dom"/>
</dbReference>
<reference evidence="7 8" key="1">
    <citation type="submission" date="2019-08" db="EMBL/GenBank/DDBJ databases">
        <title>The genome of the soybean aphid Biotype 1, its phylome, world population structure and adaptation to the North American continent.</title>
        <authorList>
            <person name="Giordano R."/>
            <person name="Donthu R.K."/>
            <person name="Hernandez A.G."/>
            <person name="Wright C.L."/>
            <person name="Zimin A.V."/>
        </authorList>
    </citation>
    <scope>NUCLEOTIDE SEQUENCE [LARGE SCALE GENOMIC DNA]</scope>
    <source>
        <tissue evidence="7">Whole aphids</tissue>
    </source>
</reference>
<dbReference type="AlphaFoldDB" id="A0A6G0T961"/>
<keyword evidence="5" id="KW-0802">TPR repeat</keyword>
<dbReference type="GO" id="GO:0003755">
    <property type="term" value="F:peptidyl-prolyl cis-trans isomerase activity"/>
    <property type="evidence" value="ECO:0007669"/>
    <property type="project" value="UniProtKB-KW"/>
</dbReference>
<dbReference type="Proteomes" id="UP000475862">
    <property type="component" value="Unassembled WGS sequence"/>
</dbReference>
<dbReference type="OrthoDB" id="407558at2759"/>
<accession>A0A6G0T961</accession>
<dbReference type="PROSITE" id="PS50293">
    <property type="entry name" value="TPR_REGION"/>
    <property type="match status" value="1"/>
</dbReference>
<dbReference type="InterPro" id="IPR029000">
    <property type="entry name" value="Cyclophilin-like_dom_sf"/>
</dbReference>
<dbReference type="GO" id="GO:0005739">
    <property type="term" value="C:mitochondrion"/>
    <property type="evidence" value="ECO:0007669"/>
    <property type="project" value="TreeGrafter"/>
</dbReference>
<gene>
    <name evidence="7" type="ORF">AGLY_013683</name>
</gene>
<evidence type="ECO:0000256" key="3">
    <source>
        <dbReference type="ARBA" id="ARBA00023110"/>
    </source>
</evidence>
<dbReference type="InterPro" id="IPR011990">
    <property type="entry name" value="TPR-like_helical_dom_sf"/>
</dbReference>
<dbReference type="PANTHER" id="PTHR11071">
    <property type="entry name" value="PEPTIDYL-PROLYL CIS-TRANS ISOMERASE"/>
    <property type="match status" value="1"/>
</dbReference>
<feature type="repeat" description="TPR" evidence="5">
    <location>
        <begin position="273"/>
        <end position="306"/>
    </location>
</feature>
<dbReference type="FunFam" id="2.40.100.10:FF:000025">
    <property type="entry name" value="Peptidyl-prolyl cis-trans isomerase CYP19-2"/>
    <property type="match status" value="1"/>
</dbReference>
<dbReference type="EMBL" id="VYZN01000054">
    <property type="protein sequence ID" value="KAE9527035.1"/>
    <property type="molecule type" value="Genomic_DNA"/>
</dbReference>